<dbReference type="Gene3D" id="2.160.20.10">
    <property type="entry name" value="Single-stranded right-handed beta-helix, Pectin lyase-like"/>
    <property type="match status" value="1"/>
</dbReference>
<keyword evidence="2" id="KW-1185">Reference proteome</keyword>
<protein>
    <submittedName>
        <fullName evidence="1">Choice-of-anchor Q domain-containing protein</fullName>
    </submittedName>
</protein>
<dbReference type="InterPro" id="IPR026457">
    <property type="entry name" value="CSLREA_Nterm"/>
</dbReference>
<proteinExistence type="predicted"/>
<dbReference type="NCBIfam" id="TIGR04214">
    <property type="entry name" value="CSLREA_Nterm"/>
    <property type="match status" value="1"/>
</dbReference>
<dbReference type="PANTHER" id="PTHR11319:SF35">
    <property type="entry name" value="OUTER MEMBRANE PROTEIN PMPC-RELATED"/>
    <property type="match status" value="1"/>
</dbReference>
<dbReference type="InterPro" id="IPR059226">
    <property type="entry name" value="Choice_anch_Q_dom"/>
</dbReference>
<dbReference type="InterPro" id="IPR011050">
    <property type="entry name" value="Pectin_lyase_fold/virulence"/>
</dbReference>
<sequence length="527" mass="54835">MAITELPFSATVPDVTTASTDDTDPDIFCWWQSFHPANPGDYGLWFGFVTGDTDEYVDIDTGGYDTALAVYEGEPGAFVDVPGGCNDDGLRIGSGSILRGVKLSANTAYSIFVAAYVFVADDASLEFSMSRSAVHRVTKTEDGDDGQCDETDCSLREAVNRSIAEPGAIVVPAGRYLVPGGLDFGAHHPGGMNLYGAGMGETVIDASADGRVMTFPSQDDTLQILTWGLHDLTLTNGSTAESGGAVFAYHGYVAFERVAVTDSVASGNGGGVAVHFGAASFIRSLVAGNRAAGMGGGAYVQRYNLEVRESTFTVNDAGEAEARGGGGLAVTGLYDLQLFNATVSANRSRTSAGGLYAQDIENGVLKNVSIVGNTFRELAPDAKGGGLWIGPVDRMSLFNSVLAGNHVFGHPETPSDCEQDEQHDLVAIDNLVQVPGSCTVSAAYNLVGVDPQLSPLGLYDSALPVHLPLVGSPLVDAGDVSGTNCARNDARGIARPQDGDGDGIATCDIGAVEVEAPDDIIFRDGFD</sequence>
<gene>
    <name evidence="1" type="ORF">ACFO6Q_09735</name>
</gene>
<name>A0ABV9QUY2_9GAMM</name>
<evidence type="ECO:0000313" key="1">
    <source>
        <dbReference type="EMBL" id="MFC4820606.1"/>
    </source>
</evidence>
<dbReference type="InterPro" id="IPR012334">
    <property type="entry name" value="Pectin_lyas_fold"/>
</dbReference>
<dbReference type="PANTHER" id="PTHR11319">
    <property type="entry name" value="G PROTEIN-COUPLED RECEPTOR-RELATED"/>
    <property type="match status" value="1"/>
</dbReference>
<organism evidence="1 2">
    <name type="scientific">Dokdonella ginsengisoli</name>
    <dbReference type="NCBI Taxonomy" id="363846"/>
    <lineage>
        <taxon>Bacteria</taxon>
        <taxon>Pseudomonadati</taxon>
        <taxon>Pseudomonadota</taxon>
        <taxon>Gammaproteobacteria</taxon>
        <taxon>Lysobacterales</taxon>
        <taxon>Rhodanobacteraceae</taxon>
        <taxon>Dokdonella</taxon>
    </lineage>
</organism>
<dbReference type="Proteomes" id="UP001595886">
    <property type="component" value="Unassembled WGS sequence"/>
</dbReference>
<evidence type="ECO:0000313" key="2">
    <source>
        <dbReference type="Proteomes" id="UP001595886"/>
    </source>
</evidence>
<dbReference type="RefSeq" id="WP_380020471.1">
    <property type="nucleotide sequence ID" value="NZ_JBHSHD010000007.1"/>
</dbReference>
<comment type="caution">
    <text evidence="1">The sequence shown here is derived from an EMBL/GenBank/DDBJ whole genome shotgun (WGS) entry which is preliminary data.</text>
</comment>
<accession>A0ABV9QUY2</accession>
<reference evidence="2" key="1">
    <citation type="journal article" date="2019" name="Int. J. Syst. Evol. Microbiol.">
        <title>The Global Catalogue of Microorganisms (GCM) 10K type strain sequencing project: providing services to taxonomists for standard genome sequencing and annotation.</title>
        <authorList>
            <consortium name="The Broad Institute Genomics Platform"/>
            <consortium name="The Broad Institute Genome Sequencing Center for Infectious Disease"/>
            <person name="Wu L."/>
            <person name="Ma J."/>
        </authorList>
    </citation>
    <scope>NUCLEOTIDE SEQUENCE [LARGE SCALE GENOMIC DNA]</scope>
    <source>
        <strain evidence="2">CCUG 30340</strain>
    </source>
</reference>
<dbReference type="NCBIfam" id="NF041518">
    <property type="entry name" value="choice_anch_Q"/>
    <property type="match status" value="1"/>
</dbReference>
<dbReference type="SUPFAM" id="SSF51126">
    <property type="entry name" value="Pectin lyase-like"/>
    <property type="match status" value="1"/>
</dbReference>
<dbReference type="EMBL" id="JBHSHD010000007">
    <property type="protein sequence ID" value="MFC4820606.1"/>
    <property type="molecule type" value="Genomic_DNA"/>
</dbReference>